<dbReference type="Pfam" id="PF07786">
    <property type="entry name" value="HGSNAT_cat"/>
    <property type="match status" value="1"/>
</dbReference>
<keyword evidence="1" id="KW-1133">Transmembrane helix</keyword>
<reference evidence="3 4" key="1">
    <citation type="submission" date="2016-04" db="EMBL/GenBank/DDBJ databases">
        <title>Complete genome sequence of Dokdonella koreensis DS-123T.</title>
        <authorList>
            <person name="Kim J.F."/>
            <person name="Lee H."/>
            <person name="Kwak M.-J."/>
        </authorList>
    </citation>
    <scope>NUCLEOTIDE SEQUENCE [LARGE SCALE GENOMIC DNA]</scope>
    <source>
        <strain evidence="3 4">DS-123</strain>
    </source>
</reference>
<proteinExistence type="predicted"/>
<name>A0A167GJM7_9GAMM</name>
<feature type="transmembrane region" description="Helical" evidence="1">
    <location>
        <begin position="76"/>
        <end position="95"/>
    </location>
</feature>
<dbReference type="EMBL" id="CP015249">
    <property type="protein sequence ID" value="ANB16635.1"/>
    <property type="molecule type" value="Genomic_DNA"/>
</dbReference>
<feature type="domain" description="Heparan-alpha-glucosaminide N-acetyltransferase catalytic" evidence="2">
    <location>
        <begin position="29"/>
        <end position="229"/>
    </location>
</feature>
<dbReference type="PANTHER" id="PTHR40407">
    <property type="entry name" value="MEMBRANE PROTEIN-LIKE PROTEIN"/>
    <property type="match status" value="1"/>
</dbReference>
<protein>
    <submittedName>
        <fullName evidence="3">Membrane protein</fullName>
    </submittedName>
</protein>
<feature type="transmembrane region" description="Helical" evidence="1">
    <location>
        <begin position="237"/>
        <end position="261"/>
    </location>
</feature>
<accession>A0A167GJM7</accession>
<feature type="transmembrane region" description="Helical" evidence="1">
    <location>
        <begin position="134"/>
        <end position="154"/>
    </location>
</feature>
<dbReference type="Proteomes" id="UP000076830">
    <property type="component" value="Chromosome"/>
</dbReference>
<keyword evidence="4" id="KW-1185">Reference proteome</keyword>
<dbReference type="KEGG" id="dko:I596_598"/>
<keyword evidence="1" id="KW-0812">Transmembrane</keyword>
<feature type="transmembrane region" description="Helical" evidence="1">
    <location>
        <begin position="323"/>
        <end position="346"/>
    </location>
</feature>
<keyword evidence="1" id="KW-0472">Membrane</keyword>
<gene>
    <name evidence="3" type="ORF">I596_598</name>
</gene>
<dbReference type="AlphaFoldDB" id="A0A167GJM7"/>
<feature type="transmembrane region" description="Helical" evidence="1">
    <location>
        <begin position="107"/>
        <end position="128"/>
    </location>
</feature>
<feature type="transmembrane region" description="Helical" evidence="1">
    <location>
        <begin position="281"/>
        <end position="302"/>
    </location>
</feature>
<organism evidence="3 4">
    <name type="scientific">Dokdonella koreensis DS-123</name>
    <dbReference type="NCBI Taxonomy" id="1300342"/>
    <lineage>
        <taxon>Bacteria</taxon>
        <taxon>Pseudomonadati</taxon>
        <taxon>Pseudomonadota</taxon>
        <taxon>Gammaproteobacteria</taxon>
        <taxon>Lysobacterales</taxon>
        <taxon>Rhodanobacteraceae</taxon>
        <taxon>Dokdonella</taxon>
    </lineage>
</organism>
<dbReference type="PANTHER" id="PTHR40407:SF1">
    <property type="entry name" value="HEPARAN-ALPHA-GLUCOSAMINIDE N-ACETYLTRANSFERASE CATALYTIC DOMAIN-CONTAINING PROTEIN"/>
    <property type="match status" value="1"/>
</dbReference>
<feature type="transmembrane region" description="Helical" evidence="1">
    <location>
        <begin position="366"/>
        <end position="388"/>
    </location>
</feature>
<feature type="transmembrane region" description="Helical" evidence="1">
    <location>
        <begin position="200"/>
        <end position="225"/>
    </location>
</feature>
<evidence type="ECO:0000256" key="1">
    <source>
        <dbReference type="SAM" id="Phobius"/>
    </source>
</evidence>
<feature type="transmembrane region" description="Helical" evidence="1">
    <location>
        <begin position="161"/>
        <end position="180"/>
    </location>
</feature>
<sequence>MAGRDRSGEQNQRDGLMSTAVRDRVWPARDGTLDVVRGLIVALMALDHVRIFFTSATFDPTDVAATDWGYFLTRGVTHLCAPGFFFIAGAGAWLMERAGMPRAALARFLAVRGLWLIAVELLVFGFAWSFRPGWMWFGVIWGLGAAFILLAACVGLPKRGLLGLACAFVLLQPLLVGRSLPTPALDALFVSGGVVELAGIGTRLVLYPVLPWAALMLAGFASAPLWLRAGRPAAARLLVAGGVMIAAFVLLRAIGIGGGAAEPFAGAKAVMSFINIRKYPPSLQFSLATLGLLALCAGAVAWRSIRDVPRLLQPLRDFGRVPFFFYAVHLFLIHGLALLAAAVLGWPLDYLFWSGSWPNLQPPPGYGVGLAGVFAVWLLVLALLWPACRWFGGLKRRHPSFLMRLL</sequence>
<evidence type="ECO:0000313" key="3">
    <source>
        <dbReference type="EMBL" id="ANB16635.1"/>
    </source>
</evidence>
<evidence type="ECO:0000313" key="4">
    <source>
        <dbReference type="Proteomes" id="UP000076830"/>
    </source>
</evidence>
<dbReference type="STRING" id="1300342.I596_598"/>
<dbReference type="InterPro" id="IPR012429">
    <property type="entry name" value="HGSNAT_cat"/>
</dbReference>
<evidence type="ECO:0000259" key="2">
    <source>
        <dbReference type="Pfam" id="PF07786"/>
    </source>
</evidence>